<name>J3LIE6_ORYBR</name>
<proteinExistence type="predicted"/>
<dbReference type="Proteomes" id="UP000006038">
    <property type="component" value="Unassembled WGS sequence"/>
</dbReference>
<accession>J3LIE6</accession>
<reference evidence="1" key="1">
    <citation type="submission" date="2013-04" db="UniProtKB">
        <authorList>
            <consortium name="EnsemblPlants"/>
        </authorList>
    </citation>
    <scope>IDENTIFICATION</scope>
</reference>
<dbReference type="HOGENOM" id="CLU_2310419_0_0_1"/>
<evidence type="ECO:0000313" key="2">
    <source>
        <dbReference type="Proteomes" id="UP000006038"/>
    </source>
</evidence>
<protein>
    <submittedName>
        <fullName evidence="1">Uncharacterized protein</fullName>
    </submittedName>
</protein>
<evidence type="ECO:0000313" key="1">
    <source>
        <dbReference type="EnsemblPlants" id="OB02G44130.1"/>
    </source>
</evidence>
<dbReference type="Gramene" id="OB02G44130.1">
    <property type="protein sequence ID" value="OB02G44130.1"/>
    <property type="gene ID" value="OB02G44130"/>
</dbReference>
<keyword evidence="2" id="KW-1185">Reference proteome</keyword>
<sequence>MELDRAFRAMCRSIDGQRLPARVACGRHLTLLGLLLVSSNLSRCIYLRSSPNQRYYVFVFSSFFYRSLEHMPICHPRSLADRMLLHYMMVSLSKHVLLRA</sequence>
<dbReference type="AlphaFoldDB" id="J3LIE6"/>
<organism evidence="1">
    <name type="scientific">Oryza brachyantha</name>
    <name type="common">malo sina</name>
    <dbReference type="NCBI Taxonomy" id="4533"/>
    <lineage>
        <taxon>Eukaryota</taxon>
        <taxon>Viridiplantae</taxon>
        <taxon>Streptophyta</taxon>
        <taxon>Embryophyta</taxon>
        <taxon>Tracheophyta</taxon>
        <taxon>Spermatophyta</taxon>
        <taxon>Magnoliopsida</taxon>
        <taxon>Liliopsida</taxon>
        <taxon>Poales</taxon>
        <taxon>Poaceae</taxon>
        <taxon>BOP clade</taxon>
        <taxon>Oryzoideae</taxon>
        <taxon>Oryzeae</taxon>
        <taxon>Oryzinae</taxon>
        <taxon>Oryza</taxon>
    </lineage>
</organism>
<dbReference type="EnsemblPlants" id="OB02G44130.1">
    <property type="protein sequence ID" value="OB02G44130.1"/>
    <property type="gene ID" value="OB02G44130"/>
</dbReference>